<protein>
    <submittedName>
        <fullName evidence="1">Uncharacterized protein</fullName>
    </submittedName>
</protein>
<gene>
    <name evidence="1" type="ORF">THAOC_33229</name>
</gene>
<keyword evidence="2" id="KW-1185">Reference proteome</keyword>
<comment type="caution">
    <text evidence="1">The sequence shown here is derived from an EMBL/GenBank/DDBJ whole genome shotgun (WGS) entry which is preliminary data.</text>
</comment>
<organism evidence="1 2">
    <name type="scientific">Thalassiosira oceanica</name>
    <name type="common">Marine diatom</name>
    <dbReference type="NCBI Taxonomy" id="159749"/>
    <lineage>
        <taxon>Eukaryota</taxon>
        <taxon>Sar</taxon>
        <taxon>Stramenopiles</taxon>
        <taxon>Ochrophyta</taxon>
        <taxon>Bacillariophyta</taxon>
        <taxon>Coscinodiscophyceae</taxon>
        <taxon>Thalassiosirophycidae</taxon>
        <taxon>Thalassiosirales</taxon>
        <taxon>Thalassiosiraceae</taxon>
        <taxon>Thalassiosira</taxon>
    </lineage>
</organism>
<reference evidence="1 2" key="1">
    <citation type="journal article" date="2012" name="Genome Biol.">
        <title>Genome and low-iron response of an oceanic diatom adapted to chronic iron limitation.</title>
        <authorList>
            <person name="Lommer M."/>
            <person name="Specht M."/>
            <person name="Roy A.S."/>
            <person name="Kraemer L."/>
            <person name="Andreson R."/>
            <person name="Gutowska M.A."/>
            <person name="Wolf J."/>
            <person name="Bergner S.V."/>
            <person name="Schilhabel M.B."/>
            <person name="Klostermeier U.C."/>
            <person name="Beiko R.G."/>
            <person name="Rosenstiel P."/>
            <person name="Hippler M."/>
            <person name="Laroche J."/>
        </authorList>
    </citation>
    <scope>NUCLEOTIDE SEQUENCE [LARGE SCALE GENOMIC DNA]</scope>
    <source>
        <strain evidence="1 2">CCMP1005</strain>
    </source>
</reference>
<dbReference type="EMBL" id="AGNL01046382">
    <property type="protein sequence ID" value="EJK48010.1"/>
    <property type="molecule type" value="Genomic_DNA"/>
</dbReference>
<evidence type="ECO:0000313" key="2">
    <source>
        <dbReference type="Proteomes" id="UP000266841"/>
    </source>
</evidence>
<evidence type="ECO:0000313" key="1">
    <source>
        <dbReference type="EMBL" id="EJK48010.1"/>
    </source>
</evidence>
<sequence length="165" mass="18649">MSAEQSEHRVEDDDVYYDLALLCYSRVFPCYQRIRQDCEPDLDLDRLSEVSAGISPIQDSSRLTMSVKHSQESLLWEDFWRQEVKGLSPWLVVSAEATISPLANTDTDRKGGRRIPHHAPTILAVGGVTAHRQRGPQTEQDTLPALNETRSSIRGKHKPQQISIL</sequence>
<name>K0R5J2_THAOC</name>
<dbReference type="AlphaFoldDB" id="K0R5J2"/>
<accession>K0R5J2</accession>
<dbReference type="Proteomes" id="UP000266841">
    <property type="component" value="Unassembled WGS sequence"/>
</dbReference>
<proteinExistence type="predicted"/>